<feature type="compositionally biased region" description="Basic and acidic residues" evidence="1">
    <location>
        <begin position="418"/>
        <end position="433"/>
    </location>
</feature>
<sequence>MYRRSSRLANRNPLSSGSNQDLTSIGTTKKHVSKVSAQERVSSGAAQNPAPVISTKESESSGSAQKITLVNFTEESLPSGSEKTPLSEKLTPGRISHDLFPEPFSEFPIVTSSTQMPTTQGFTENPRSRLAQQDYESDLSNQDLTVSSQLNQNPGQETTSLSVAGSTSSPNEIVDCASAAFDLSLNEKIGAIKITDKGPTPTRSHRNGDKRANTAPGIKLRELRKRICKVDVNYCENLKRNKPANPAKKSVEKNKAKNKQAVSLKGEKDVGSSSTKEEDENEAGNMPKRKVQRIGKGKEKEVPVKKDDNEEVASTEEEIKLNRLLTSRDSFLTTVDMKELIPQWLEALPEEDRFELATLLPDSDCEVKDGKFTIREGFGDSSTSRYLYEAAAQWQTVIALGGFEKDNHEPEGQASTDPFKDDNYEENWGDRVRRNQKAKTKGGGRSKKSK</sequence>
<protein>
    <recommendedName>
        <fullName evidence="2">ASX DEUBAD domain-containing protein</fullName>
    </recommendedName>
</protein>
<comment type="caution">
    <text evidence="3">The sequence shown here is derived from an EMBL/GenBank/DDBJ whole genome shotgun (WGS) entry which is preliminary data.</text>
</comment>
<reference evidence="3 4" key="1">
    <citation type="submission" date="2024-04" db="EMBL/GenBank/DDBJ databases">
        <title>genome sequences of Mucor flavus KT1a and Helicostylum pulchrum KT1b strains isolation_sourced from the surface of a dry-aged beef.</title>
        <authorList>
            <person name="Toyotome T."/>
            <person name="Hosono M."/>
            <person name="Torimaru M."/>
            <person name="Fukuda K."/>
            <person name="Mikami N."/>
        </authorList>
    </citation>
    <scope>NUCLEOTIDE SEQUENCE [LARGE SCALE GENOMIC DNA]</scope>
    <source>
        <strain evidence="3 4">KT1b</strain>
    </source>
</reference>
<proteinExistence type="predicted"/>
<feature type="domain" description="ASX DEUBAD" evidence="2">
    <location>
        <begin position="315"/>
        <end position="429"/>
    </location>
</feature>
<feature type="region of interest" description="Disordered" evidence="1">
    <location>
        <begin position="148"/>
        <end position="169"/>
    </location>
</feature>
<accession>A0ABP9Y1K4</accession>
<evidence type="ECO:0000313" key="4">
    <source>
        <dbReference type="Proteomes" id="UP001476247"/>
    </source>
</evidence>
<evidence type="ECO:0000256" key="1">
    <source>
        <dbReference type="SAM" id="MobiDB-lite"/>
    </source>
</evidence>
<feature type="region of interest" description="Disordered" evidence="1">
    <location>
        <begin position="1"/>
        <end position="101"/>
    </location>
</feature>
<name>A0ABP9Y1K4_9FUNG</name>
<feature type="region of interest" description="Disordered" evidence="1">
    <location>
        <begin position="240"/>
        <end position="316"/>
    </location>
</feature>
<dbReference type="Pfam" id="PF13919">
    <property type="entry name" value="ASXH"/>
    <property type="match status" value="1"/>
</dbReference>
<dbReference type="InterPro" id="IPR028020">
    <property type="entry name" value="ASX_DEUBAD_dom"/>
</dbReference>
<gene>
    <name evidence="3" type="ORF">HPULCUR_005622</name>
</gene>
<feature type="compositionally biased region" description="Polar residues" evidence="1">
    <location>
        <begin position="7"/>
        <end position="27"/>
    </location>
</feature>
<evidence type="ECO:0000313" key="3">
    <source>
        <dbReference type="EMBL" id="GAA5800197.1"/>
    </source>
</evidence>
<feature type="compositionally biased region" description="Polar residues" evidence="1">
    <location>
        <begin position="60"/>
        <end position="84"/>
    </location>
</feature>
<feature type="compositionally biased region" description="Basic residues" evidence="1">
    <location>
        <begin position="434"/>
        <end position="450"/>
    </location>
</feature>
<organism evidence="3 4">
    <name type="scientific">Helicostylum pulchrum</name>
    <dbReference type="NCBI Taxonomy" id="562976"/>
    <lineage>
        <taxon>Eukaryota</taxon>
        <taxon>Fungi</taxon>
        <taxon>Fungi incertae sedis</taxon>
        <taxon>Mucoromycota</taxon>
        <taxon>Mucoromycotina</taxon>
        <taxon>Mucoromycetes</taxon>
        <taxon>Mucorales</taxon>
        <taxon>Mucorineae</taxon>
        <taxon>Mucoraceae</taxon>
        <taxon>Helicostylum</taxon>
    </lineage>
</organism>
<dbReference type="EMBL" id="BAABUJ010000015">
    <property type="protein sequence ID" value="GAA5800197.1"/>
    <property type="molecule type" value="Genomic_DNA"/>
</dbReference>
<feature type="region of interest" description="Disordered" evidence="1">
    <location>
        <begin position="403"/>
        <end position="450"/>
    </location>
</feature>
<feature type="compositionally biased region" description="Polar residues" evidence="1">
    <location>
        <begin position="35"/>
        <end position="46"/>
    </location>
</feature>
<dbReference type="Proteomes" id="UP001476247">
    <property type="component" value="Unassembled WGS sequence"/>
</dbReference>
<keyword evidence="4" id="KW-1185">Reference proteome</keyword>
<feature type="region of interest" description="Disordered" evidence="1">
    <location>
        <begin position="194"/>
        <end position="218"/>
    </location>
</feature>
<feature type="compositionally biased region" description="Basic and acidic residues" evidence="1">
    <location>
        <begin position="296"/>
        <end position="308"/>
    </location>
</feature>
<evidence type="ECO:0000259" key="2">
    <source>
        <dbReference type="Pfam" id="PF13919"/>
    </source>
</evidence>